<dbReference type="Proteomes" id="UP000196138">
    <property type="component" value="Chromosome"/>
</dbReference>
<feature type="region of interest" description="Disordered" evidence="1">
    <location>
        <begin position="44"/>
        <end position="69"/>
    </location>
</feature>
<proteinExistence type="predicted"/>
<name>A0A1Y0EQH6_9BURK</name>
<evidence type="ECO:0000313" key="2">
    <source>
        <dbReference type="EMBL" id="ARU05559.1"/>
    </source>
</evidence>
<sequence length="69" mass="7286">MLQLALKAQSNGRATLEALINAKQPKQVAFVRQANVAHTQQVNNGVASSHVGNEAKTPNELTVEQAHGG</sequence>
<dbReference type="AlphaFoldDB" id="A0A1Y0EQH6"/>
<dbReference type="EMBL" id="CP021455">
    <property type="protein sequence ID" value="ARU05559.1"/>
    <property type="molecule type" value="Genomic_DNA"/>
</dbReference>
<accession>A0A1Y0EQH6</accession>
<evidence type="ECO:0000256" key="1">
    <source>
        <dbReference type="SAM" id="MobiDB-lite"/>
    </source>
</evidence>
<dbReference type="KEGG" id="cser:CCO03_13485"/>
<organism evidence="2 3">
    <name type="scientific">Comamonas serinivorans</name>
    <dbReference type="NCBI Taxonomy" id="1082851"/>
    <lineage>
        <taxon>Bacteria</taxon>
        <taxon>Pseudomonadati</taxon>
        <taxon>Pseudomonadota</taxon>
        <taxon>Betaproteobacteria</taxon>
        <taxon>Burkholderiales</taxon>
        <taxon>Comamonadaceae</taxon>
        <taxon>Comamonas</taxon>
    </lineage>
</organism>
<reference evidence="2 3" key="1">
    <citation type="submission" date="2017-05" db="EMBL/GenBank/DDBJ databases">
        <authorList>
            <person name="Song R."/>
            <person name="Chenine A.L."/>
            <person name="Ruprecht R.M."/>
        </authorList>
    </citation>
    <scope>NUCLEOTIDE SEQUENCE [LARGE SCALE GENOMIC DNA]</scope>
    <source>
        <strain evidence="2 3">DSM 26136</strain>
    </source>
</reference>
<gene>
    <name evidence="2" type="ORF">CCO03_13485</name>
</gene>
<evidence type="ECO:0000313" key="3">
    <source>
        <dbReference type="Proteomes" id="UP000196138"/>
    </source>
</evidence>
<keyword evidence="3" id="KW-1185">Reference proteome</keyword>
<protein>
    <submittedName>
        <fullName evidence="2">Uncharacterized protein</fullName>
    </submittedName>
</protein>